<dbReference type="Proteomes" id="UP001431572">
    <property type="component" value="Chromosome 1"/>
</dbReference>
<proteinExistence type="predicted"/>
<dbReference type="SUPFAM" id="SSF55874">
    <property type="entry name" value="ATPase domain of HSP90 chaperone/DNA topoisomerase II/histidine kinase"/>
    <property type="match status" value="1"/>
</dbReference>
<evidence type="ECO:0000256" key="1">
    <source>
        <dbReference type="ARBA" id="ARBA00022527"/>
    </source>
</evidence>
<dbReference type="EMBL" id="JACATZ010000001">
    <property type="protein sequence ID" value="NWJ45121.1"/>
    <property type="molecule type" value="Genomic_DNA"/>
</dbReference>
<dbReference type="EMBL" id="CP128399">
    <property type="protein sequence ID" value="WJW67000.1"/>
    <property type="molecule type" value="Genomic_DNA"/>
</dbReference>
<keyword evidence="3" id="KW-0067">ATP-binding</keyword>
<evidence type="ECO:0000313" key="4">
    <source>
        <dbReference type="EMBL" id="WJW67000.1"/>
    </source>
</evidence>
<organism evidence="3 5">
    <name type="scientific">Candidatus Chlorohelix allophototropha</name>
    <dbReference type="NCBI Taxonomy" id="3003348"/>
    <lineage>
        <taxon>Bacteria</taxon>
        <taxon>Bacillati</taxon>
        <taxon>Chloroflexota</taxon>
        <taxon>Chloroflexia</taxon>
        <taxon>Candidatus Chloroheliales</taxon>
        <taxon>Candidatus Chloroheliaceae</taxon>
        <taxon>Candidatus Chlorohelix</taxon>
    </lineage>
</organism>
<keyword evidence="6" id="KW-1185">Reference proteome</keyword>
<dbReference type="Pfam" id="PF13581">
    <property type="entry name" value="HATPase_c_2"/>
    <property type="match status" value="1"/>
</dbReference>
<reference evidence="4" key="2">
    <citation type="journal article" date="2024" name="Nature">
        <title>Anoxygenic phototroph of the Chloroflexota uses a type I reaction centre.</title>
        <authorList>
            <person name="Tsuji J.M."/>
            <person name="Shaw N.A."/>
            <person name="Nagashima S."/>
            <person name="Venkiteswaran J.J."/>
            <person name="Schiff S.L."/>
            <person name="Watanabe T."/>
            <person name="Fukui M."/>
            <person name="Hanada S."/>
            <person name="Tank M."/>
            <person name="Neufeld J.D."/>
        </authorList>
    </citation>
    <scope>NUCLEOTIDE SEQUENCE</scope>
    <source>
        <strain evidence="4">L227-S17</strain>
    </source>
</reference>
<protein>
    <submittedName>
        <fullName evidence="3">ATP-binding protein</fullName>
    </submittedName>
</protein>
<dbReference type="PANTHER" id="PTHR35526">
    <property type="entry name" value="ANTI-SIGMA-F FACTOR RSBW-RELATED"/>
    <property type="match status" value="1"/>
</dbReference>
<dbReference type="GO" id="GO:0004674">
    <property type="term" value="F:protein serine/threonine kinase activity"/>
    <property type="evidence" value="ECO:0007669"/>
    <property type="project" value="UniProtKB-KW"/>
</dbReference>
<evidence type="ECO:0000313" key="5">
    <source>
        <dbReference type="Proteomes" id="UP000521676"/>
    </source>
</evidence>
<keyword evidence="3" id="KW-0547">Nucleotide-binding</keyword>
<sequence>MSMNLNNITYDSHVINDIEIHIPSDLVFERVVRESAVVVAKHLGFVEERIADLQLAVSEAVTNAIEHGNQCNTSIKVGVKFIISQDKLAVQVTDKGQWESALGAMDNIPDKWNLEERLEQDLTRGMGFFLIQNLADNTELTASEEGGTQFTMWFNIQKGKNNSQNVNIEMEGPEPIY</sequence>
<evidence type="ECO:0000313" key="6">
    <source>
        <dbReference type="Proteomes" id="UP001431572"/>
    </source>
</evidence>
<name>A0A8T7M0X2_9CHLR</name>
<feature type="domain" description="Histidine kinase/HSP90-like ATPase" evidence="2">
    <location>
        <begin position="29"/>
        <end position="152"/>
    </location>
</feature>
<dbReference type="InterPro" id="IPR050267">
    <property type="entry name" value="Anti-sigma-factor_SerPK"/>
</dbReference>
<keyword evidence="1" id="KW-0808">Transferase</keyword>
<evidence type="ECO:0000313" key="3">
    <source>
        <dbReference type="EMBL" id="NWJ45121.1"/>
    </source>
</evidence>
<dbReference type="RefSeq" id="WP_341468895.1">
    <property type="nucleotide sequence ID" value="NZ_CP128399.1"/>
</dbReference>
<evidence type="ECO:0000259" key="2">
    <source>
        <dbReference type="Pfam" id="PF13581"/>
    </source>
</evidence>
<gene>
    <name evidence="3" type="ORF">HXX08_04500</name>
    <name evidence="4" type="ORF">OZ401_000248</name>
</gene>
<keyword evidence="1" id="KW-0723">Serine/threonine-protein kinase</keyword>
<dbReference type="Gene3D" id="3.30.565.10">
    <property type="entry name" value="Histidine kinase-like ATPase, C-terminal domain"/>
    <property type="match status" value="1"/>
</dbReference>
<dbReference type="GO" id="GO:0005524">
    <property type="term" value="F:ATP binding"/>
    <property type="evidence" value="ECO:0007669"/>
    <property type="project" value="UniProtKB-KW"/>
</dbReference>
<dbReference type="Proteomes" id="UP000521676">
    <property type="component" value="Unassembled WGS sequence"/>
</dbReference>
<dbReference type="InterPro" id="IPR003594">
    <property type="entry name" value="HATPase_dom"/>
</dbReference>
<reference evidence="3 5" key="1">
    <citation type="submission" date="2020-06" db="EMBL/GenBank/DDBJ databases">
        <title>Anoxygenic phototrophic Chloroflexota member uses a Type I reaction center.</title>
        <authorList>
            <person name="Tsuji J.M."/>
            <person name="Shaw N.A."/>
            <person name="Nagashima S."/>
            <person name="Venkiteswaran J."/>
            <person name="Schiff S.L."/>
            <person name="Hanada S."/>
            <person name="Tank M."/>
            <person name="Neufeld J.D."/>
        </authorList>
    </citation>
    <scope>NUCLEOTIDE SEQUENCE [LARGE SCALE GENOMIC DNA]</scope>
    <source>
        <strain evidence="3">L227-S17</strain>
    </source>
</reference>
<dbReference type="PANTHER" id="PTHR35526:SF3">
    <property type="entry name" value="ANTI-SIGMA-F FACTOR RSBW"/>
    <property type="match status" value="1"/>
</dbReference>
<dbReference type="AlphaFoldDB" id="A0A8T7M0X2"/>
<accession>A0A8T7M0X2</accession>
<keyword evidence="1" id="KW-0418">Kinase</keyword>
<dbReference type="CDD" id="cd16936">
    <property type="entry name" value="HATPase_RsbW-like"/>
    <property type="match status" value="1"/>
</dbReference>
<dbReference type="InterPro" id="IPR036890">
    <property type="entry name" value="HATPase_C_sf"/>
</dbReference>